<name>A0A7W9FPZ1_9HYPH</name>
<dbReference type="UniPathway" id="UPA00148">
    <property type="reaction ID" value="UER00238"/>
</dbReference>
<dbReference type="GO" id="GO:0005886">
    <property type="term" value="C:plasma membrane"/>
    <property type="evidence" value="ECO:0007669"/>
    <property type="project" value="UniProtKB-SubCell"/>
</dbReference>
<comment type="catalytic activity">
    <reaction evidence="17 19">
        <text>alpha-ribazole + adenosylcob(III)inamide-GDP = adenosylcob(III)alamin + GMP + H(+)</text>
        <dbReference type="Rhea" id="RHEA:16049"/>
        <dbReference type="ChEBI" id="CHEBI:10329"/>
        <dbReference type="ChEBI" id="CHEBI:15378"/>
        <dbReference type="ChEBI" id="CHEBI:18408"/>
        <dbReference type="ChEBI" id="CHEBI:58115"/>
        <dbReference type="ChEBI" id="CHEBI:60487"/>
        <dbReference type="EC" id="2.7.8.26"/>
    </reaction>
</comment>
<dbReference type="AlphaFoldDB" id="A0A7W9FPZ1"/>
<evidence type="ECO:0000256" key="2">
    <source>
        <dbReference type="ARBA" id="ARBA00004651"/>
    </source>
</evidence>
<evidence type="ECO:0000256" key="3">
    <source>
        <dbReference type="ARBA" id="ARBA00004663"/>
    </source>
</evidence>
<evidence type="ECO:0000256" key="6">
    <source>
        <dbReference type="ARBA" id="ARBA00015850"/>
    </source>
</evidence>
<dbReference type="HAMAP" id="MF_00719">
    <property type="entry name" value="CobS"/>
    <property type="match status" value="1"/>
</dbReference>
<evidence type="ECO:0000256" key="4">
    <source>
        <dbReference type="ARBA" id="ARBA00010561"/>
    </source>
</evidence>
<proteinExistence type="inferred from homology"/>
<keyword evidence="7 19" id="KW-1003">Cell membrane</keyword>
<keyword evidence="12 19" id="KW-1133">Transmembrane helix</keyword>
<keyword evidence="11 19" id="KW-0460">Magnesium</keyword>
<feature type="transmembrane region" description="Helical" evidence="19">
    <location>
        <begin position="47"/>
        <end position="68"/>
    </location>
</feature>
<dbReference type="EC" id="2.7.8.26" evidence="5 19"/>
<gene>
    <name evidence="19" type="primary">cobS</name>
    <name evidence="20" type="ORF">GGQ63_003704</name>
</gene>
<keyword evidence="8 19" id="KW-0169">Cobalamin biosynthesis</keyword>
<dbReference type="RefSeq" id="WP_183858058.1">
    <property type="nucleotide sequence ID" value="NZ_JACHOO010000009.1"/>
</dbReference>
<comment type="similarity">
    <text evidence="4 19">Belongs to the CobS family.</text>
</comment>
<keyword evidence="9 19" id="KW-0808">Transferase</keyword>
<keyword evidence="10 19" id="KW-0812">Transmembrane</keyword>
<evidence type="ECO:0000256" key="15">
    <source>
        <dbReference type="ARBA" id="ARBA00032605"/>
    </source>
</evidence>
<evidence type="ECO:0000256" key="11">
    <source>
        <dbReference type="ARBA" id="ARBA00022842"/>
    </source>
</evidence>
<evidence type="ECO:0000256" key="16">
    <source>
        <dbReference type="ARBA" id="ARBA00032853"/>
    </source>
</evidence>
<dbReference type="GO" id="GO:0008818">
    <property type="term" value="F:cobalamin 5'-phosphate synthase activity"/>
    <property type="evidence" value="ECO:0007669"/>
    <property type="project" value="UniProtKB-UniRule"/>
</dbReference>
<comment type="subcellular location">
    <subcellularLocation>
        <location evidence="2 19">Cell membrane</location>
        <topology evidence="2 19">Multi-pass membrane protein</topology>
    </subcellularLocation>
</comment>
<accession>A0A7W9FPZ1</accession>
<reference evidence="20 21" key="1">
    <citation type="submission" date="2020-08" db="EMBL/GenBank/DDBJ databases">
        <title>Genomic Encyclopedia of Type Strains, Phase IV (KMG-IV): sequencing the most valuable type-strain genomes for metagenomic binning, comparative biology and taxonomic classification.</title>
        <authorList>
            <person name="Goeker M."/>
        </authorList>
    </citation>
    <scope>NUCLEOTIDE SEQUENCE [LARGE SCALE GENOMIC DNA]</scope>
    <source>
        <strain evidence="20 21">DSM 16268</strain>
    </source>
</reference>
<evidence type="ECO:0000256" key="10">
    <source>
        <dbReference type="ARBA" id="ARBA00022692"/>
    </source>
</evidence>
<dbReference type="EMBL" id="JACHOO010000009">
    <property type="protein sequence ID" value="MBB5754616.1"/>
    <property type="molecule type" value="Genomic_DNA"/>
</dbReference>
<evidence type="ECO:0000256" key="19">
    <source>
        <dbReference type="HAMAP-Rule" id="MF_00719"/>
    </source>
</evidence>
<feature type="transmembrane region" description="Helical" evidence="19">
    <location>
        <begin position="121"/>
        <end position="145"/>
    </location>
</feature>
<dbReference type="Pfam" id="PF02654">
    <property type="entry name" value="CobS"/>
    <property type="match status" value="1"/>
</dbReference>
<dbReference type="Proteomes" id="UP000523821">
    <property type="component" value="Unassembled WGS sequence"/>
</dbReference>
<evidence type="ECO:0000256" key="9">
    <source>
        <dbReference type="ARBA" id="ARBA00022679"/>
    </source>
</evidence>
<feature type="transmembrane region" description="Helical" evidence="19">
    <location>
        <begin position="246"/>
        <end position="264"/>
    </location>
</feature>
<comment type="function">
    <text evidence="14 19">Joins adenosylcobinamide-GDP and alpha-ribazole to generate adenosylcobalamin (Ado-cobalamin). Also synthesizes adenosylcobalamin 5'-phosphate from adenosylcobinamide-GDP and alpha-ribazole 5'-phosphate.</text>
</comment>
<dbReference type="PANTHER" id="PTHR34148">
    <property type="entry name" value="ADENOSYLCOBINAMIDE-GDP RIBAZOLETRANSFERASE"/>
    <property type="match status" value="1"/>
</dbReference>
<evidence type="ECO:0000256" key="14">
    <source>
        <dbReference type="ARBA" id="ARBA00025228"/>
    </source>
</evidence>
<evidence type="ECO:0000256" key="5">
    <source>
        <dbReference type="ARBA" id="ARBA00013200"/>
    </source>
</evidence>
<keyword evidence="13 19" id="KW-0472">Membrane</keyword>
<dbReference type="PANTHER" id="PTHR34148:SF1">
    <property type="entry name" value="ADENOSYLCOBINAMIDE-GDP RIBAZOLETRANSFERASE"/>
    <property type="match status" value="1"/>
</dbReference>
<comment type="catalytic activity">
    <reaction evidence="18 19">
        <text>alpha-ribazole 5'-phosphate + adenosylcob(III)inamide-GDP = adenosylcob(III)alamin 5'-phosphate + GMP + H(+)</text>
        <dbReference type="Rhea" id="RHEA:23560"/>
        <dbReference type="ChEBI" id="CHEBI:15378"/>
        <dbReference type="ChEBI" id="CHEBI:57918"/>
        <dbReference type="ChEBI" id="CHEBI:58115"/>
        <dbReference type="ChEBI" id="CHEBI:60487"/>
        <dbReference type="ChEBI" id="CHEBI:60493"/>
        <dbReference type="EC" id="2.7.8.26"/>
    </reaction>
</comment>
<evidence type="ECO:0000256" key="8">
    <source>
        <dbReference type="ARBA" id="ARBA00022573"/>
    </source>
</evidence>
<dbReference type="GO" id="GO:0009236">
    <property type="term" value="P:cobalamin biosynthetic process"/>
    <property type="evidence" value="ECO:0007669"/>
    <property type="project" value="UniProtKB-UniRule"/>
</dbReference>
<feature type="transmembrane region" description="Helical" evidence="19">
    <location>
        <begin position="151"/>
        <end position="173"/>
    </location>
</feature>
<organism evidence="20 21">
    <name type="scientific">Prosthecomicrobium pneumaticum</name>
    <dbReference type="NCBI Taxonomy" id="81895"/>
    <lineage>
        <taxon>Bacteria</taxon>
        <taxon>Pseudomonadati</taxon>
        <taxon>Pseudomonadota</taxon>
        <taxon>Alphaproteobacteria</taxon>
        <taxon>Hyphomicrobiales</taxon>
        <taxon>Kaistiaceae</taxon>
        <taxon>Prosthecomicrobium</taxon>
    </lineage>
</organism>
<feature type="transmembrane region" description="Helical" evidence="19">
    <location>
        <begin position="74"/>
        <end position="91"/>
    </location>
</feature>
<sequence>MTDRFLDDRADLIAELKAALGFLTRVPPRWFGFTGEPAVPVSSAARAFPAAGALIGLAGALVYALAAVLTLPPLVAAGAAIAVAAALTGALHEDGLADTADGFGGGTTAEAKLAIMRDSRIGTYGATALMLAILLRAGLIAGLGADSALSVVFALVAAEAVSRGAMVAVWQALPAARPGLSTTAGEPDETARNGALVLASGIGFAFGTFAVGPIGALVGLLGVVLAMLGFARLAEAQIGGRTGDTLGAAQQIALIVFLTLLLAFD</sequence>
<comment type="pathway">
    <text evidence="3 19">Cofactor biosynthesis; adenosylcobalamin biosynthesis; adenosylcobalamin from cob(II)yrinate a,c-diamide: step 7/7.</text>
</comment>
<comment type="cofactor">
    <cofactor evidence="1 19">
        <name>Mg(2+)</name>
        <dbReference type="ChEBI" id="CHEBI:18420"/>
    </cofactor>
</comment>
<dbReference type="GO" id="GO:0051073">
    <property type="term" value="F:adenosylcobinamide-GDP ribazoletransferase activity"/>
    <property type="evidence" value="ECO:0007669"/>
    <property type="project" value="UniProtKB-UniRule"/>
</dbReference>
<evidence type="ECO:0000256" key="18">
    <source>
        <dbReference type="ARBA" id="ARBA00049504"/>
    </source>
</evidence>
<keyword evidence="21" id="KW-1185">Reference proteome</keyword>
<comment type="caution">
    <text evidence="20">The sequence shown here is derived from an EMBL/GenBank/DDBJ whole genome shotgun (WGS) entry which is preliminary data.</text>
</comment>
<evidence type="ECO:0000256" key="13">
    <source>
        <dbReference type="ARBA" id="ARBA00023136"/>
    </source>
</evidence>
<protein>
    <recommendedName>
        <fullName evidence="6 19">Adenosylcobinamide-GDP ribazoletransferase</fullName>
        <ecNumber evidence="5 19">2.7.8.26</ecNumber>
    </recommendedName>
    <alternativeName>
        <fullName evidence="16 19">Cobalamin synthase</fullName>
    </alternativeName>
    <alternativeName>
        <fullName evidence="15 19">Cobalamin-5'-phosphate synthase</fullName>
    </alternativeName>
</protein>
<evidence type="ECO:0000313" key="21">
    <source>
        <dbReference type="Proteomes" id="UP000523821"/>
    </source>
</evidence>
<evidence type="ECO:0000256" key="7">
    <source>
        <dbReference type="ARBA" id="ARBA00022475"/>
    </source>
</evidence>
<evidence type="ECO:0000256" key="12">
    <source>
        <dbReference type="ARBA" id="ARBA00022989"/>
    </source>
</evidence>
<evidence type="ECO:0000313" key="20">
    <source>
        <dbReference type="EMBL" id="MBB5754616.1"/>
    </source>
</evidence>
<dbReference type="InterPro" id="IPR003805">
    <property type="entry name" value="CobS"/>
</dbReference>
<evidence type="ECO:0000256" key="17">
    <source>
        <dbReference type="ARBA" id="ARBA00048623"/>
    </source>
</evidence>
<evidence type="ECO:0000256" key="1">
    <source>
        <dbReference type="ARBA" id="ARBA00001946"/>
    </source>
</evidence>